<dbReference type="EMBL" id="OZ020112">
    <property type="protein sequence ID" value="CAK9265165.1"/>
    <property type="molecule type" value="Genomic_DNA"/>
</dbReference>
<feature type="region of interest" description="Disordered" evidence="10">
    <location>
        <begin position="698"/>
        <end position="722"/>
    </location>
</feature>
<comment type="similarity">
    <text evidence="2">Belongs to the RRN7/TAF1B family.</text>
</comment>
<evidence type="ECO:0000256" key="4">
    <source>
        <dbReference type="ARBA" id="ARBA00022771"/>
    </source>
</evidence>
<sequence>MCSSCHSLEMGRGDDGFWYCRVCGAQSQNFLEEAFDHDDVHLFNLRHIREKNVARGEDMMMAGILASQQQQQDQQQQELGLFSSQKISQQNLAFLGDFSSQFGVLSQFGSQPGIAKIEETGPVLPESLVAHTLNSQVGLSQADKLSSKIRSVYVEGMQILLQLQCEALVQKFGVNPLVCGIAGPVWMRFVASTCVFEKGWANEVLLDKESKLEDKEFKRKRKLKKRHLVEPWTTYGESARHVWLKNLKGRIPLRATLAILFLVCHIARESILPTDLTKWALDGSLPYIAAHTEISKRLEWPAQQPLPLTSKLMFKPQNITSARVIEYLASLIADRIKIELPPVNFHAIASRFLKELDLPVQKLGFYVCRLFEWYPISGLWLSSQESCFPTRVYVMAMLVVIFKIVYKLDGRDSEKTKSTLQRFKGLKGTVASSSNEGSNMRDLQENDCAWDSKEFVAKLENQVCDDHECTDDQEELMAYLKYCRDVIFAGERLTTDEEQLRDYFWELYKKASEKDASVNCSRATNLKVGRTDSEQEGSKALGEEFPSTCTNTSPQSQASLHQNLNDTSFGLGSHLEPSSKVLSEAKSLQQRNSNDKQKSSVGELRAVPKETSTQELENLGFSILNPVKKTPLNDEYLRYSTSRGGNRYVHREYVIVLQVCAKFIKVDPRVLHSAVQNVEKGLVKSERGIEQFLASVEREPSADEMPSVEPMEEDLVMDDDAI</sequence>
<dbReference type="InterPro" id="IPR048540">
    <property type="entry name" value="Rrn7_cyclin_N"/>
</dbReference>
<evidence type="ECO:0000259" key="11">
    <source>
        <dbReference type="Pfam" id="PF20644"/>
    </source>
</evidence>
<feature type="compositionally biased region" description="Acidic residues" evidence="10">
    <location>
        <begin position="710"/>
        <end position="722"/>
    </location>
</feature>
<dbReference type="PANTHER" id="PTHR31576:SF2">
    <property type="entry name" value="TATA BOX-BINDING PROTEIN-ASSOCIATED FACTOR RNA POLYMERASE I SUBUNIT B"/>
    <property type="match status" value="1"/>
</dbReference>
<gene>
    <name evidence="13" type="ORF">CSSPJE1EN1_LOCUS10643</name>
</gene>
<accession>A0ABP0WI15</accession>
<evidence type="ECO:0000256" key="9">
    <source>
        <dbReference type="ARBA" id="ARBA00023242"/>
    </source>
</evidence>
<evidence type="ECO:0000256" key="2">
    <source>
        <dbReference type="ARBA" id="ARBA00006899"/>
    </source>
</evidence>
<keyword evidence="9" id="KW-0539">Nucleus</keyword>
<evidence type="ECO:0000256" key="6">
    <source>
        <dbReference type="ARBA" id="ARBA00023015"/>
    </source>
</evidence>
<dbReference type="PANTHER" id="PTHR31576">
    <property type="entry name" value="TATA BOX-BINDING PROTEIN-ASSOCIATED FACTOR RNA POLYMERASE I SUBUNIT B"/>
    <property type="match status" value="1"/>
</dbReference>
<feature type="region of interest" description="Disordered" evidence="10">
    <location>
        <begin position="529"/>
        <end position="558"/>
    </location>
</feature>
<evidence type="ECO:0000256" key="1">
    <source>
        <dbReference type="ARBA" id="ARBA00004604"/>
    </source>
</evidence>
<dbReference type="Pfam" id="PF20644">
    <property type="entry name" value="Rrn7_cyclin_N"/>
    <property type="match status" value="1"/>
</dbReference>
<evidence type="ECO:0000259" key="12">
    <source>
        <dbReference type="Pfam" id="PF20645"/>
    </source>
</evidence>
<keyword evidence="4" id="KW-0863">Zinc-finger</keyword>
<keyword evidence="6" id="KW-0805">Transcription regulation</keyword>
<dbReference type="Pfam" id="PF20645">
    <property type="entry name" value="Rrn7_cyclin_C"/>
    <property type="match status" value="1"/>
</dbReference>
<evidence type="ECO:0008006" key="15">
    <source>
        <dbReference type="Google" id="ProtNLM"/>
    </source>
</evidence>
<evidence type="ECO:0000256" key="7">
    <source>
        <dbReference type="ARBA" id="ARBA00023125"/>
    </source>
</evidence>
<keyword evidence="7" id="KW-0238">DNA-binding</keyword>
<feature type="domain" description="Rrn7/TAF1B N-terminal cyclin" evidence="11">
    <location>
        <begin position="157"/>
        <end position="293"/>
    </location>
</feature>
<feature type="domain" description="Rrn7/TAF1B C-terminal cyclin" evidence="12">
    <location>
        <begin position="325"/>
        <end position="424"/>
    </location>
</feature>
<evidence type="ECO:0000256" key="10">
    <source>
        <dbReference type="SAM" id="MobiDB-lite"/>
    </source>
</evidence>
<evidence type="ECO:0000313" key="14">
    <source>
        <dbReference type="Proteomes" id="UP001497444"/>
    </source>
</evidence>
<evidence type="ECO:0000256" key="8">
    <source>
        <dbReference type="ARBA" id="ARBA00023163"/>
    </source>
</evidence>
<dbReference type="Proteomes" id="UP001497444">
    <property type="component" value="Chromosome 17"/>
</dbReference>
<dbReference type="InterPro" id="IPR048538">
    <property type="entry name" value="Rrn7_cyclin_C"/>
</dbReference>
<keyword evidence="14" id="KW-1185">Reference proteome</keyword>
<evidence type="ECO:0000256" key="5">
    <source>
        <dbReference type="ARBA" id="ARBA00022833"/>
    </source>
</evidence>
<organism evidence="13 14">
    <name type="scientific">Sphagnum jensenii</name>
    <dbReference type="NCBI Taxonomy" id="128206"/>
    <lineage>
        <taxon>Eukaryota</taxon>
        <taxon>Viridiplantae</taxon>
        <taxon>Streptophyta</taxon>
        <taxon>Embryophyta</taxon>
        <taxon>Bryophyta</taxon>
        <taxon>Sphagnophytina</taxon>
        <taxon>Sphagnopsida</taxon>
        <taxon>Sphagnales</taxon>
        <taxon>Sphagnaceae</taxon>
        <taxon>Sphagnum</taxon>
    </lineage>
</organism>
<keyword evidence="8" id="KW-0804">Transcription</keyword>
<keyword evidence="3" id="KW-0479">Metal-binding</keyword>
<reference evidence="13" key="1">
    <citation type="submission" date="2024-02" db="EMBL/GenBank/DDBJ databases">
        <authorList>
            <consortium name="ELIXIR-Norway"/>
            <consortium name="Elixir Norway"/>
        </authorList>
    </citation>
    <scope>NUCLEOTIDE SEQUENCE</scope>
</reference>
<comment type="subcellular location">
    <subcellularLocation>
        <location evidence="1">Nucleus</location>
        <location evidence="1">Nucleolus</location>
    </subcellularLocation>
</comment>
<evidence type="ECO:0000313" key="13">
    <source>
        <dbReference type="EMBL" id="CAK9265165.1"/>
    </source>
</evidence>
<dbReference type="InterPro" id="IPR033599">
    <property type="entry name" value="TAF1B/Rrn7"/>
</dbReference>
<evidence type="ECO:0000256" key="3">
    <source>
        <dbReference type="ARBA" id="ARBA00022723"/>
    </source>
</evidence>
<proteinExistence type="inferred from homology"/>
<feature type="region of interest" description="Disordered" evidence="10">
    <location>
        <begin position="585"/>
        <end position="610"/>
    </location>
</feature>
<keyword evidence="5" id="KW-0862">Zinc</keyword>
<feature type="compositionally biased region" description="Polar residues" evidence="10">
    <location>
        <begin position="547"/>
        <end position="558"/>
    </location>
</feature>
<protein>
    <recommendedName>
        <fullName evidence="15">TATA box-binding protein-associated factor RNA polymerase I subunit B</fullName>
    </recommendedName>
</protein>
<name>A0ABP0WI15_9BRYO</name>